<dbReference type="Gene3D" id="3.40.390.10">
    <property type="entry name" value="Collagenase (Catalytic Domain)"/>
    <property type="match status" value="1"/>
</dbReference>
<evidence type="ECO:0000256" key="4">
    <source>
        <dbReference type="ARBA" id="ARBA00022729"/>
    </source>
</evidence>
<dbReference type="Proteomes" id="UP000307440">
    <property type="component" value="Unassembled WGS sequence"/>
</dbReference>
<reference evidence="11 12" key="1">
    <citation type="journal article" date="2019" name="Nat. Ecol. Evol.">
        <title>Megaphylogeny resolves global patterns of mushroom evolution.</title>
        <authorList>
            <person name="Varga T."/>
            <person name="Krizsan K."/>
            <person name="Foldi C."/>
            <person name="Dima B."/>
            <person name="Sanchez-Garcia M."/>
            <person name="Sanchez-Ramirez S."/>
            <person name="Szollosi G.J."/>
            <person name="Szarkandi J.G."/>
            <person name="Papp V."/>
            <person name="Albert L."/>
            <person name="Andreopoulos W."/>
            <person name="Angelini C."/>
            <person name="Antonin V."/>
            <person name="Barry K.W."/>
            <person name="Bougher N.L."/>
            <person name="Buchanan P."/>
            <person name="Buyck B."/>
            <person name="Bense V."/>
            <person name="Catcheside P."/>
            <person name="Chovatia M."/>
            <person name="Cooper J."/>
            <person name="Damon W."/>
            <person name="Desjardin D."/>
            <person name="Finy P."/>
            <person name="Geml J."/>
            <person name="Haridas S."/>
            <person name="Hughes K."/>
            <person name="Justo A."/>
            <person name="Karasinski D."/>
            <person name="Kautmanova I."/>
            <person name="Kiss B."/>
            <person name="Kocsube S."/>
            <person name="Kotiranta H."/>
            <person name="LaButti K.M."/>
            <person name="Lechner B.E."/>
            <person name="Liimatainen K."/>
            <person name="Lipzen A."/>
            <person name="Lukacs Z."/>
            <person name="Mihaltcheva S."/>
            <person name="Morgado L.N."/>
            <person name="Niskanen T."/>
            <person name="Noordeloos M.E."/>
            <person name="Ohm R.A."/>
            <person name="Ortiz-Santana B."/>
            <person name="Ovrebo C."/>
            <person name="Racz N."/>
            <person name="Riley R."/>
            <person name="Savchenko A."/>
            <person name="Shiryaev A."/>
            <person name="Soop K."/>
            <person name="Spirin V."/>
            <person name="Szebenyi C."/>
            <person name="Tomsovsky M."/>
            <person name="Tulloss R.E."/>
            <person name="Uehling J."/>
            <person name="Grigoriev I.V."/>
            <person name="Vagvolgyi C."/>
            <person name="Papp T."/>
            <person name="Martin F.M."/>
            <person name="Miettinen O."/>
            <person name="Hibbett D.S."/>
            <person name="Nagy L.G."/>
        </authorList>
    </citation>
    <scope>NUCLEOTIDE SEQUENCE [LARGE SCALE GENOMIC DNA]</scope>
    <source>
        <strain evidence="11 12">CBS 121175</strain>
    </source>
</reference>
<dbReference type="Pfam" id="PF05572">
    <property type="entry name" value="Peptidase_M43"/>
    <property type="match status" value="1"/>
</dbReference>
<keyword evidence="3" id="KW-0479">Metal-binding</keyword>
<evidence type="ECO:0000256" key="6">
    <source>
        <dbReference type="ARBA" id="ARBA00022833"/>
    </source>
</evidence>
<name>A0A5C3KNU7_COPMA</name>
<accession>A0A5C3KNU7</accession>
<dbReference type="EMBL" id="ML210255">
    <property type="protein sequence ID" value="TFK21916.1"/>
    <property type="molecule type" value="Genomic_DNA"/>
</dbReference>
<dbReference type="InterPro" id="IPR024079">
    <property type="entry name" value="MetalloPept_cat_dom_sf"/>
</dbReference>
<sequence>MFSEEKKKMKSNHGPGDRPPIKLPINFHVVFENHTQPGGMVLSWQIEQQIIRTNLDFAGTGISFELGSVTHNRNAKWFHTGVGNDYEFEKAHMRKIRAGDAKTINVYTVGFGANRSGAYGYAHYPSHYQNDQGWDGVLLNYATLPGGSEEGVNLGRVLTHEIGHWMGLLHTFEGNSCDGPGDYVNDTPTHNGPSWYCDAPMDTCPGKEGTDPVHNFMNYAVKDYCETEFTSGQTERMRDQLRVYRGVENA</sequence>
<evidence type="ECO:0000259" key="10">
    <source>
        <dbReference type="Pfam" id="PF05572"/>
    </source>
</evidence>
<dbReference type="SUPFAM" id="SSF55486">
    <property type="entry name" value="Metalloproteases ('zincins'), catalytic domain"/>
    <property type="match status" value="1"/>
</dbReference>
<evidence type="ECO:0000256" key="5">
    <source>
        <dbReference type="ARBA" id="ARBA00022801"/>
    </source>
</evidence>
<keyword evidence="4" id="KW-0732">Signal</keyword>
<keyword evidence="5" id="KW-0378">Hydrolase</keyword>
<comment type="similarity">
    <text evidence="1">Belongs to the peptidase M43B family.</text>
</comment>
<gene>
    <name evidence="11" type="ORF">FA15DRAFT_63053</name>
</gene>
<dbReference type="OrthoDB" id="536211at2759"/>
<evidence type="ECO:0000313" key="12">
    <source>
        <dbReference type="Proteomes" id="UP000307440"/>
    </source>
</evidence>
<protein>
    <recommendedName>
        <fullName evidence="10">Peptidase M43 pregnancy-associated plasma-A domain-containing protein</fullName>
    </recommendedName>
</protein>
<dbReference type="PANTHER" id="PTHR47466">
    <property type="match status" value="1"/>
</dbReference>
<evidence type="ECO:0000256" key="2">
    <source>
        <dbReference type="ARBA" id="ARBA00022670"/>
    </source>
</evidence>
<keyword evidence="6" id="KW-0862">Zinc</keyword>
<evidence type="ECO:0000256" key="1">
    <source>
        <dbReference type="ARBA" id="ARBA00008721"/>
    </source>
</evidence>
<keyword evidence="2" id="KW-0645">Protease</keyword>
<evidence type="ECO:0000256" key="3">
    <source>
        <dbReference type="ARBA" id="ARBA00022723"/>
    </source>
</evidence>
<dbReference type="CDD" id="cd04275">
    <property type="entry name" value="ZnMc_pappalysin_like"/>
    <property type="match status" value="1"/>
</dbReference>
<evidence type="ECO:0000256" key="7">
    <source>
        <dbReference type="ARBA" id="ARBA00023049"/>
    </source>
</evidence>
<keyword evidence="7" id="KW-0482">Metalloprotease</keyword>
<evidence type="ECO:0000256" key="9">
    <source>
        <dbReference type="SAM" id="MobiDB-lite"/>
    </source>
</evidence>
<keyword evidence="8" id="KW-1015">Disulfide bond</keyword>
<feature type="region of interest" description="Disordered" evidence="9">
    <location>
        <begin position="1"/>
        <end position="20"/>
    </location>
</feature>
<dbReference type="GO" id="GO:0046872">
    <property type="term" value="F:metal ion binding"/>
    <property type="evidence" value="ECO:0007669"/>
    <property type="project" value="UniProtKB-KW"/>
</dbReference>
<evidence type="ECO:0000313" key="11">
    <source>
        <dbReference type="EMBL" id="TFK21916.1"/>
    </source>
</evidence>
<evidence type="ECO:0000256" key="8">
    <source>
        <dbReference type="ARBA" id="ARBA00023157"/>
    </source>
</evidence>
<dbReference type="GO" id="GO:0008237">
    <property type="term" value="F:metallopeptidase activity"/>
    <property type="evidence" value="ECO:0007669"/>
    <property type="project" value="UniProtKB-KW"/>
</dbReference>
<dbReference type="PANTHER" id="PTHR47466:SF1">
    <property type="entry name" value="METALLOPROTEASE MEP1 (AFU_ORTHOLOGUE AFUA_1G07730)-RELATED"/>
    <property type="match status" value="1"/>
</dbReference>
<dbReference type="AlphaFoldDB" id="A0A5C3KNU7"/>
<proteinExistence type="inferred from homology"/>
<keyword evidence="12" id="KW-1185">Reference proteome</keyword>
<dbReference type="InterPro" id="IPR008754">
    <property type="entry name" value="Peptidase_M43"/>
</dbReference>
<organism evidence="11 12">
    <name type="scientific">Coprinopsis marcescibilis</name>
    <name type="common">Agaric fungus</name>
    <name type="synonym">Psathyrella marcescibilis</name>
    <dbReference type="NCBI Taxonomy" id="230819"/>
    <lineage>
        <taxon>Eukaryota</taxon>
        <taxon>Fungi</taxon>
        <taxon>Dikarya</taxon>
        <taxon>Basidiomycota</taxon>
        <taxon>Agaricomycotina</taxon>
        <taxon>Agaricomycetes</taxon>
        <taxon>Agaricomycetidae</taxon>
        <taxon>Agaricales</taxon>
        <taxon>Agaricineae</taxon>
        <taxon>Psathyrellaceae</taxon>
        <taxon>Coprinopsis</taxon>
    </lineage>
</organism>
<feature type="domain" description="Peptidase M43 pregnancy-associated plasma-A" evidence="10">
    <location>
        <begin position="101"/>
        <end position="241"/>
    </location>
</feature>
<dbReference type="GO" id="GO:0006508">
    <property type="term" value="P:proteolysis"/>
    <property type="evidence" value="ECO:0007669"/>
    <property type="project" value="UniProtKB-KW"/>
</dbReference>